<dbReference type="PANTHER" id="PTHR43261:SF1">
    <property type="entry name" value="RIBOSOME-RELEASING FACTOR 2, MITOCHONDRIAL"/>
    <property type="match status" value="1"/>
</dbReference>
<comment type="function">
    <text evidence="1">Abolishes the inhibitory effect of tetracyclin on protein synthesis by a non-covalent modification of the ribosomes.</text>
</comment>
<comment type="caution">
    <text evidence="7">The sequence shown here is derived from an EMBL/GenBank/DDBJ whole genome shotgun (WGS) entry which is preliminary data.</text>
</comment>
<evidence type="ECO:0000256" key="1">
    <source>
        <dbReference type="ARBA" id="ARBA00003987"/>
    </source>
</evidence>
<dbReference type="Gene3D" id="3.40.50.300">
    <property type="entry name" value="P-loop containing nucleotide triphosphate hydrolases"/>
    <property type="match status" value="1"/>
</dbReference>
<dbReference type="SMART" id="SM00889">
    <property type="entry name" value="EFG_IV"/>
    <property type="match status" value="1"/>
</dbReference>
<dbReference type="InterPro" id="IPR000640">
    <property type="entry name" value="EFG_V-like"/>
</dbReference>
<sequence length="651" mass="74860">MKKTIGILAHVDAGKTTFAEQVLYHTESIRQRGRVDHKNAFLDSHQIEKDRGITVFSDQAIFNYNNSTYYLIDTPGHVDFSTEMERAIEVMDYAVVIISAVEGVQAHTETVWELLRKYKVPTFFFINKIDREGASVEKILRDISLKLTKSSCYIDESFSKDNMSSELIEFIAERDEILLDKYVENNFDIDSWINSMKRQIKNNEMFPCFSGSALKDIGIKEFINKLDLLTYTNYDEKQNFLGRIYKIRYDEKGEKVTYIKALSGGIKVKENLLRYFDDEERNEKINQIRIYNGDKFILQEEAFAGDIFGVTGLTKFKVGDGLGGLQKKIDYKIVSTLKAKVIFDDALNKKEILSCFQILEEEDPGLNVSLDEDLQTINVNIMGKIQLEVLKDIIKERFKFDIEFGECEVLYKETISNVVNGYGHFEPLKHYAEVILKIEPGEKNSGITFKNECHVDNLTISYQNLIKSHIFEKEHKGILTGSKLTDLKITLINGRAHLKHTSGGDFREATYRALRHGLEQANNILLEPFYRFKITASTEYIGKILSDIQRLNGTFETPELLDDKNIIKGKGPVSTFMNYPLELIAFTHGLGNINLIFDGYYICHNSEEIINKIAYNKNSDREYTSSSIFCSKGQGYIVEWKDVKQHMHSLK</sequence>
<dbReference type="InterPro" id="IPR014721">
    <property type="entry name" value="Ribsml_uS5_D2-typ_fold_subgr"/>
</dbReference>
<evidence type="ECO:0000313" key="8">
    <source>
        <dbReference type="Proteomes" id="UP001519921"/>
    </source>
</evidence>
<dbReference type="InterPro" id="IPR035647">
    <property type="entry name" value="EFG_III/V"/>
</dbReference>
<evidence type="ECO:0000256" key="3">
    <source>
        <dbReference type="ARBA" id="ARBA00022917"/>
    </source>
</evidence>
<dbReference type="Pfam" id="PF03764">
    <property type="entry name" value="EFG_IV"/>
    <property type="match status" value="1"/>
</dbReference>
<dbReference type="Gene3D" id="3.30.70.870">
    <property type="entry name" value="Elongation Factor G (Translational Gtpase), domain 3"/>
    <property type="match status" value="1"/>
</dbReference>
<dbReference type="InterPro" id="IPR005517">
    <property type="entry name" value="Transl_elong_EFG/EF2_IV"/>
</dbReference>
<dbReference type="CDD" id="cd04168">
    <property type="entry name" value="TetM_like"/>
    <property type="match status" value="1"/>
</dbReference>
<accession>A0ABS7ALB9</accession>
<dbReference type="InterPro" id="IPR053905">
    <property type="entry name" value="EF-G-like_DII"/>
</dbReference>
<dbReference type="InterPro" id="IPR000795">
    <property type="entry name" value="T_Tr_GTP-bd_dom"/>
</dbReference>
<dbReference type="NCBIfam" id="TIGR00231">
    <property type="entry name" value="small_GTP"/>
    <property type="match status" value="1"/>
</dbReference>
<evidence type="ECO:0000256" key="4">
    <source>
        <dbReference type="ARBA" id="ARBA00023134"/>
    </source>
</evidence>
<dbReference type="PRINTS" id="PR00315">
    <property type="entry name" value="ELONGATNFCT"/>
</dbReference>
<organism evidence="7 8">
    <name type="scientific">Clostridium weizhouense</name>
    <dbReference type="NCBI Taxonomy" id="2859781"/>
    <lineage>
        <taxon>Bacteria</taxon>
        <taxon>Bacillati</taxon>
        <taxon>Bacillota</taxon>
        <taxon>Clostridia</taxon>
        <taxon>Eubacteriales</taxon>
        <taxon>Clostridiaceae</taxon>
        <taxon>Clostridium</taxon>
    </lineage>
</organism>
<evidence type="ECO:0000256" key="2">
    <source>
        <dbReference type="ARBA" id="ARBA00022741"/>
    </source>
</evidence>
<dbReference type="CDD" id="cd03711">
    <property type="entry name" value="Tet_C"/>
    <property type="match status" value="1"/>
</dbReference>
<dbReference type="InterPro" id="IPR005225">
    <property type="entry name" value="Small_GTP-bd"/>
</dbReference>
<dbReference type="InterPro" id="IPR027417">
    <property type="entry name" value="P-loop_NTPase"/>
</dbReference>
<dbReference type="PRINTS" id="PR01037">
    <property type="entry name" value="TCRTETOQM"/>
</dbReference>
<dbReference type="PROSITE" id="PS51722">
    <property type="entry name" value="G_TR_2"/>
    <property type="match status" value="1"/>
</dbReference>
<dbReference type="SUPFAM" id="SSF52540">
    <property type="entry name" value="P-loop containing nucleoside triphosphate hydrolases"/>
    <property type="match status" value="1"/>
</dbReference>
<keyword evidence="5" id="KW-0046">Antibiotic resistance</keyword>
<dbReference type="PANTHER" id="PTHR43261">
    <property type="entry name" value="TRANSLATION ELONGATION FACTOR G-RELATED"/>
    <property type="match status" value="1"/>
</dbReference>
<dbReference type="InterPro" id="IPR035650">
    <property type="entry name" value="Tet_C"/>
</dbReference>
<reference evidence="7 8" key="1">
    <citation type="submission" date="2021-07" db="EMBL/GenBank/DDBJ databases">
        <title>Clostridium weizhouense sp. nov., an anaerobic bacterium isolated from activated sludge of Petroleum wastewater.</title>
        <authorList>
            <person name="Li Q."/>
        </authorList>
    </citation>
    <scope>NUCLEOTIDE SEQUENCE [LARGE SCALE GENOMIC DNA]</scope>
    <source>
        <strain evidence="7 8">YB-6</strain>
    </source>
</reference>
<dbReference type="SUPFAM" id="SSF54980">
    <property type="entry name" value="EF-G C-terminal domain-like"/>
    <property type="match status" value="2"/>
</dbReference>
<keyword evidence="2" id="KW-0547">Nucleotide-binding</keyword>
<dbReference type="Proteomes" id="UP001519921">
    <property type="component" value="Unassembled WGS sequence"/>
</dbReference>
<dbReference type="Pfam" id="PF00009">
    <property type="entry name" value="GTP_EFTU"/>
    <property type="match status" value="1"/>
</dbReference>
<dbReference type="SUPFAM" id="SSF54211">
    <property type="entry name" value="Ribosomal protein S5 domain 2-like"/>
    <property type="match status" value="1"/>
</dbReference>
<keyword evidence="3" id="KW-0648">Protein biosynthesis</keyword>
<dbReference type="Gene3D" id="2.40.30.10">
    <property type="entry name" value="Translation factors"/>
    <property type="match status" value="1"/>
</dbReference>
<dbReference type="Pfam" id="PF14492">
    <property type="entry name" value="EFG_III"/>
    <property type="match status" value="1"/>
</dbReference>
<dbReference type="Gene3D" id="3.30.70.240">
    <property type="match status" value="1"/>
</dbReference>
<dbReference type="RefSeq" id="WP_219778519.1">
    <property type="nucleotide sequence ID" value="NZ_JAHXPT010000003.1"/>
</dbReference>
<feature type="domain" description="Tr-type G" evidence="6">
    <location>
        <begin position="1"/>
        <end position="234"/>
    </location>
</feature>
<dbReference type="Pfam" id="PF00679">
    <property type="entry name" value="EFG_C"/>
    <property type="match status" value="1"/>
</dbReference>
<proteinExistence type="predicted"/>
<gene>
    <name evidence="7" type="ORF">KYD98_05100</name>
</gene>
<protein>
    <submittedName>
        <fullName evidence="7">TetM/TetW/TetO/TetS family tetracycline resistance ribosomal protection protein</fullName>
    </submittedName>
</protein>
<dbReference type="InterPro" id="IPR041095">
    <property type="entry name" value="EFG_II"/>
</dbReference>
<evidence type="ECO:0000259" key="6">
    <source>
        <dbReference type="PROSITE" id="PS51722"/>
    </source>
</evidence>
<dbReference type="SMART" id="SM00838">
    <property type="entry name" value="EFG_C"/>
    <property type="match status" value="1"/>
</dbReference>
<dbReference type="Gene3D" id="3.30.230.10">
    <property type="match status" value="1"/>
</dbReference>
<dbReference type="InterPro" id="IPR020568">
    <property type="entry name" value="Ribosomal_Su5_D2-typ_SF"/>
</dbReference>
<dbReference type="SUPFAM" id="SSF50447">
    <property type="entry name" value="Translation proteins"/>
    <property type="match status" value="1"/>
</dbReference>
<keyword evidence="8" id="KW-1185">Reference proteome</keyword>
<dbReference type="InterPro" id="IPR009000">
    <property type="entry name" value="Transl_B-barrel_sf"/>
</dbReference>
<evidence type="ECO:0000256" key="5">
    <source>
        <dbReference type="ARBA" id="ARBA00023251"/>
    </source>
</evidence>
<name>A0ABS7ALB9_9CLOT</name>
<dbReference type="EMBL" id="JAHXPT010000003">
    <property type="protein sequence ID" value="MBW6409460.1"/>
    <property type="molecule type" value="Genomic_DNA"/>
</dbReference>
<dbReference type="Pfam" id="PF22042">
    <property type="entry name" value="EF-G_D2"/>
    <property type="match status" value="1"/>
</dbReference>
<evidence type="ECO:0000313" key="7">
    <source>
        <dbReference type="EMBL" id="MBW6409460.1"/>
    </source>
</evidence>
<keyword evidence="4" id="KW-0342">GTP-binding</keyword>